<organism evidence="10 11">
    <name type="scientific">Fuscovulum blasticum DSM 2131</name>
    <dbReference type="NCBI Taxonomy" id="1188250"/>
    <lineage>
        <taxon>Bacteria</taxon>
        <taxon>Pseudomonadati</taxon>
        <taxon>Pseudomonadota</taxon>
        <taxon>Alphaproteobacteria</taxon>
        <taxon>Rhodobacterales</taxon>
        <taxon>Paracoccaceae</taxon>
        <taxon>Pseudogemmobacter</taxon>
    </lineage>
</organism>
<reference evidence="10 11" key="1">
    <citation type="submission" date="2018-03" db="EMBL/GenBank/DDBJ databases">
        <title>Rhodobacter blasticus.</title>
        <authorList>
            <person name="Meyer T.E."/>
            <person name="Miller S."/>
            <person name="Lodha T."/>
            <person name="Gandham S."/>
            <person name="Chintalapati S."/>
            <person name="Chintalapati V.R."/>
        </authorList>
    </citation>
    <scope>NUCLEOTIDE SEQUENCE [LARGE SCALE GENOMIC DNA]</scope>
    <source>
        <strain evidence="10 11">DSM 2131</strain>
    </source>
</reference>
<feature type="transmembrane region" description="Helical" evidence="7">
    <location>
        <begin position="278"/>
        <end position="302"/>
    </location>
</feature>
<evidence type="ECO:0000256" key="6">
    <source>
        <dbReference type="ARBA" id="ARBA00038076"/>
    </source>
</evidence>
<accession>A0A2T4JAM2</accession>
<protein>
    <submittedName>
        <fullName evidence="10">Multidrug ABC transporter substrate-binding protein</fullName>
    </submittedName>
</protein>
<name>A0A2T4JAM2_FUSBL</name>
<keyword evidence="2" id="KW-1003">Cell membrane</keyword>
<evidence type="ECO:0000256" key="5">
    <source>
        <dbReference type="ARBA" id="ARBA00023136"/>
    </source>
</evidence>
<evidence type="ECO:0000259" key="8">
    <source>
        <dbReference type="Pfam" id="PF02687"/>
    </source>
</evidence>
<dbReference type="RefSeq" id="WP_107672714.1">
    <property type="nucleotide sequence ID" value="NZ_PZKE01000005.1"/>
</dbReference>
<keyword evidence="3 7" id="KW-0812">Transmembrane</keyword>
<evidence type="ECO:0000313" key="11">
    <source>
        <dbReference type="Proteomes" id="UP000241362"/>
    </source>
</evidence>
<dbReference type="InterPro" id="IPR003838">
    <property type="entry name" value="ABC3_permease_C"/>
</dbReference>
<keyword evidence="4 7" id="KW-1133">Transmembrane helix</keyword>
<dbReference type="PANTHER" id="PTHR30572:SF4">
    <property type="entry name" value="ABC TRANSPORTER PERMEASE YTRF"/>
    <property type="match status" value="1"/>
</dbReference>
<evidence type="ECO:0000313" key="10">
    <source>
        <dbReference type="EMBL" id="PTE14939.1"/>
    </source>
</evidence>
<dbReference type="InterPro" id="IPR050250">
    <property type="entry name" value="Macrolide_Exporter_MacB"/>
</dbReference>
<dbReference type="EMBL" id="PZKE01000005">
    <property type="protein sequence ID" value="PTE14939.1"/>
    <property type="molecule type" value="Genomic_DNA"/>
</dbReference>
<feature type="domain" description="MacB-like periplasmic core" evidence="9">
    <location>
        <begin position="20"/>
        <end position="240"/>
    </location>
</feature>
<dbReference type="Pfam" id="PF12704">
    <property type="entry name" value="MacB_PCD"/>
    <property type="match status" value="1"/>
</dbReference>
<proteinExistence type="inferred from homology"/>
<feature type="domain" description="ABC3 transporter permease C-terminal" evidence="8">
    <location>
        <begin position="281"/>
        <end position="394"/>
    </location>
</feature>
<evidence type="ECO:0000256" key="1">
    <source>
        <dbReference type="ARBA" id="ARBA00004651"/>
    </source>
</evidence>
<dbReference type="GO" id="GO:0005886">
    <property type="term" value="C:plasma membrane"/>
    <property type="evidence" value="ECO:0007669"/>
    <property type="project" value="UniProtKB-SubCell"/>
</dbReference>
<evidence type="ECO:0000256" key="4">
    <source>
        <dbReference type="ARBA" id="ARBA00022989"/>
    </source>
</evidence>
<sequence length="401" mass="41875">MILEAVRLALRSILRNKLRSFLTILGVVIGVGAVIAMVTVGQGSSQQVSASVQSLGSDMVVLRPGQRGFGPGSGPPARRFTLRDSDALAHLPVVRSVAPTANASATVVFGNANVSTSITGSTEAWAEISNWTFASGRNFSASEARAGAPVCLLGQTVRTKLFGASDPVGQQVRVKAISCTVVGLLGAKGAGSFGQDQDDLIVMPVRLVQRRLNGNDEVNAIQIGIAPGVSTAEAIGQITDLMRDRRRIGMGQDDDFSVTDMKEVASMLNSINSVLSGMLSSVAAVSLLVGGIGIMNIMLVSVTERTREIGIRLAIGATGRQVLTQFLVEAVVLSLFGGLIGIIVGLALAWGAGRFMAIPFAPDPLVVLLAFAFSAVVGVVFGFFPARRAARLDPIEALRHQ</sequence>
<evidence type="ECO:0000256" key="7">
    <source>
        <dbReference type="SAM" id="Phobius"/>
    </source>
</evidence>
<dbReference type="InterPro" id="IPR025857">
    <property type="entry name" value="MacB_PCD"/>
</dbReference>
<dbReference type="AlphaFoldDB" id="A0A2T4JAM2"/>
<keyword evidence="11" id="KW-1185">Reference proteome</keyword>
<comment type="caution">
    <text evidence="10">The sequence shown here is derived from an EMBL/GenBank/DDBJ whole genome shotgun (WGS) entry which is preliminary data.</text>
</comment>
<dbReference type="PANTHER" id="PTHR30572">
    <property type="entry name" value="MEMBRANE COMPONENT OF TRANSPORTER-RELATED"/>
    <property type="match status" value="1"/>
</dbReference>
<feature type="transmembrane region" description="Helical" evidence="7">
    <location>
        <begin position="21"/>
        <end position="41"/>
    </location>
</feature>
<comment type="similarity">
    <text evidence="6">Belongs to the ABC-4 integral membrane protein family.</text>
</comment>
<dbReference type="Proteomes" id="UP000241362">
    <property type="component" value="Unassembled WGS sequence"/>
</dbReference>
<feature type="transmembrane region" description="Helical" evidence="7">
    <location>
        <begin position="330"/>
        <end position="353"/>
    </location>
</feature>
<evidence type="ECO:0000259" key="9">
    <source>
        <dbReference type="Pfam" id="PF12704"/>
    </source>
</evidence>
<feature type="transmembrane region" description="Helical" evidence="7">
    <location>
        <begin position="365"/>
        <end position="384"/>
    </location>
</feature>
<gene>
    <name evidence="10" type="ORF">C5F44_06475</name>
</gene>
<evidence type="ECO:0000256" key="3">
    <source>
        <dbReference type="ARBA" id="ARBA00022692"/>
    </source>
</evidence>
<dbReference type="GO" id="GO:0022857">
    <property type="term" value="F:transmembrane transporter activity"/>
    <property type="evidence" value="ECO:0007669"/>
    <property type="project" value="TreeGrafter"/>
</dbReference>
<keyword evidence="5 7" id="KW-0472">Membrane</keyword>
<evidence type="ECO:0000256" key="2">
    <source>
        <dbReference type="ARBA" id="ARBA00022475"/>
    </source>
</evidence>
<comment type="subcellular location">
    <subcellularLocation>
        <location evidence="1">Cell membrane</location>
        <topology evidence="1">Multi-pass membrane protein</topology>
    </subcellularLocation>
</comment>
<dbReference type="Pfam" id="PF02687">
    <property type="entry name" value="FtsX"/>
    <property type="match status" value="1"/>
</dbReference>